<organism evidence="2 3">
    <name type="scientific">Riccia fluitans</name>
    <dbReference type="NCBI Taxonomy" id="41844"/>
    <lineage>
        <taxon>Eukaryota</taxon>
        <taxon>Viridiplantae</taxon>
        <taxon>Streptophyta</taxon>
        <taxon>Embryophyta</taxon>
        <taxon>Marchantiophyta</taxon>
        <taxon>Marchantiopsida</taxon>
        <taxon>Marchantiidae</taxon>
        <taxon>Marchantiales</taxon>
        <taxon>Ricciaceae</taxon>
        <taxon>Riccia</taxon>
    </lineage>
</organism>
<evidence type="ECO:0000256" key="1">
    <source>
        <dbReference type="SAM" id="MobiDB-lite"/>
    </source>
</evidence>
<gene>
    <name evidence="2" type="ORF">R1flu_027441</name>
</gene>
<accession>A0ABD1XJJ4</accession>
<dbReference type="Proteomes" id="UP001605036">
    <property type="component" value="Unassembled WGS sequence"/>
</dbReference>
<dbReference type="AlphaFoldDB" id="A0ABD1XJJ4"/>
<evidence type="ECO:0000313" key="2">
    <source>
        <dbReference type="EMBL" id="KAL2608868.1"/>
    </source>
</evidence>
<protein>
    <submittedName>
        <fullName evidence="2">Uncharacterized protein</fullName>
    </submittedName>
</protein>
<feature type="region of interest" description="Disordered" evidence="1">
    <location>
        <begin position="1"/>
        <end position="30"/>
    </location>
</feature>
<reference evidence="2 3" key="1">
    <citation type="submission" date="2024-09" db="EMBL/GenBank/DDBJ databases">
        <title>Chromosome-scale assembly of Riccia fluitans.</title>
        <authorList>
            <person name="Paukszto L."/>
            <person name="Sawicki J."/>
            <person name="Karawczyk K."/>
            <person name="Piernik-Szablinska J."/>
            <person name="Szczecinska M."/>
            <person name="Mazdziarz M."/>
        </authorList>
    </citation>
    <scope>NUCLEOTIDE SEQUENCE [LARGE SCALE GENOMIC DNA]</scope>
    <source>
        <strain evidence="2">Rf_01</strain>
        <tissue evidence="2">Aerial parts of the thallus</tissue>
    </source>
</reference>
<sequence length="131" mass="14130">MVLLPTLESKAKKQKEKPKDNASIPLGGASFEDTPVVDSSFLGSANWDLPVIQIPSGKETTLSAPSMISGIHEVMTRFLGFLACALLLLVQRLKGMRLDPSVEKPKQLVATLDQALTGLQQNQQVQCVSAE</sequence>
<comment type="caution">
    <text evidence="2">The sequence shown here is derived from an EMBL/GenBank/DDBJ whole genome shotgun (WGS) entry which is preliminary data.</text>
</comment>
<dbReference type="EMBL" id="JBHFFA010000008">
    <property type="protein sequence ID" value="KAL2608868.1"/>
    <property type="molecule type" value="Genomic_DNA"/>
</dbReference>
<evidence type="ECO:0000313" key="3">
    <source>
        <dbReference type="Proteomes" id="UP001605036"/>
    </source>
</evidence>
<name>A0ABD1XJJ4_9MARC</name>
<keyword evidence="3" id="KW-1185">Reference proteome</keyword>
<proteinExistence type="predicted"/>